<sequence length="240" mass="27423">MVVQAMSKWDMDTTFLQHDPDRPTGTVKVRLNNGEPTYEISPDDAYDHIKDEIPELPADAPVLYHGSLALRSQQSRDTLKKIKQQLNGDIFIDINLRHPWWKRDTALSLMEDASWVKMNKEEIEMLFPLHDSIDQKAKYMIEYFNLQILIITKGSKGSTVYLKEGEKLSFLPSPHIMVVDTVGAGDAFSAVFILGLIMGWPTQKIIHNAQEFASAIVGKRGATVSDRRFYTTFLSRWYTD</sequence>
<dbReference type="Proteomes" id="UP001063350">
    <property type="component" value="Chromosome"/>
</dbReference>
<evidence type="ECO:0000256" key="2">
    <source>
        <dbReference type="ARBA" id="ARBA00022679"/>
    </source>
</evidence>
<keyword evidence="5" id="KW-0067">ATP-binding</keyword>
<organism evidence="7 8">
    <name type="scientific">Desulfolithobacter dissulfuricans</name>
    <dbReference type="NCBI Taxonomy" id="2795293"/>
    <lineage>
        <taxon>Bacteria</taxon>
        <taxon>Pseudomonadati</taxon>
        <taxon>Thermodesulfobacteriota</taxon>
        <taxon>Desulfobulbia</taxon>
        <taxon>Desulfobulbales</taxon>
        <taxon>Desulfobulbaceae</taxon>
        <taxon>Desulfolithobacter</taxon>
    </lineage>
</organism>
<accession>A0A915TZI7</accession>
<feature type="domain" description="Carbohydrate kinase PfkB" evidence="6">
    <location>
        <begin position="3"/>
        <end position="225"/>
    </location>
</feature>
<evidence type="ECO:0000256" key="5">
    <source>
        <dbReference type="ARBA" id="ARBA00022840"/>
    </source>
</evidence>
<keyword evidence="4" id="KW-0418">Kinase</keyword>
<dbReference type="SUPFAM" id="SSF53613">
    <property type="entry name" value="Ribokinase-like"/>
    <property type="match status" value="1"/>
</dbReference>
<evidence type="ECO:0000313" key="8">
    <source>
        <dbReference type="Proteomes" id="UP001063350"/>
    </source>
</evidence>
<dbReference type="KEGG" id="ddu:GF1_10920"/>
<gene>
    <name evidence="7" type="primary">scrK</name>
    <name evidence="7" type="ORF">GF1_10920</name>
</gene>
<comment type="similarity">
    <text evidence="1">Belongs to the carbohydrate kinase PfkB family.</text>
</comment>
<evidence type="ECO:0000256" key="1">
    <source>
        <dbReference type="ARBA" id="ARBA00010688"/>
    </source>
</evidence>
<dbReference type="PANTHER" id="PTHR43085">
    <property type="entry name" value="HEXOKINASE FAMILY MEMBER"/>
    <property type="match status" value="1"/>
</dbReference>
<keyword evidence="2" id="KW-0808">Transferase</keyword>
<dbReference type="Pfam" id="PF00294">
    <property type="entry name" value="PfkB"/>
    <property type="match status" value="1"/>
</dbReference>
<dbReference type="EMBL" id="AP024233">
    <property type="protein sequence ID" value="BCO08716.1"/>
    <property type="molecule type" value="Genomic_DNA"/>
</dbReference>
<evidence type="ECO:0000256" key="4">
    <source>
        <dbReference type="ARBA" id="ARBA00022777"/>
    </source>
</evidence>
<keyword evidence="8" id="KW-1185">Reference proteome</keyword>
<dbReference type="PANTHER" id="PTHR43085:SF1">
    <property type="entry name" value="PSEUDOURIDINE KINASE-RELATED"/>
    <property type="match status" value="1"/>
</dbReference>
<dbReference type="InterPro" id="IPR029056">
    <property type="entry name" value="Ribokinase-like"/>
</dbReference>
<evidence type="ECO:0000313" key="7">
    <source>
        <dbReference type="EMBL" id="BCO08716.1"/>
    </source>
</evidence>
<reference evidence="7" key="1">
    <citation type="submission" date="2020-12" db="EMBL/GenBank/DDBJ databases">
        <title>Desulfobium dissulfuricans gen. nov., sp. nov., a novel mesophilic, sulfate-reducing bacterium isolated from a deep-sea hydrothermal vent.</title>
        <authorList>
            <person name="Hashimoto Y."/>
            <person name="Tame A."/>
            <person name="Sawayama S."/>
            <person name="Miyazaki J."/>
            <person name="Takai K."/>
            <person name="Nakagawa S."/>
        </authorList>
    </citation>
    <scope>NUCLEOTIDE SEQUENCE</scope>
    <source>
        <strain evidence="7">GF1</strain>
    </source>
</reference>
<dbReference type="InterPro" id="IPR011611">
    <property type="entry name" value="PfkB_dom"/>
</dbReference>
<dbReference type="Gene3D" id="3.40.1190.20">
    <property type="match status" value="1"/>
</dbReference>
<dbReference type="GO" id="GO:0016301">
    <property type="term" value="F:kinase activity"/>
    <property type="evidence" value="ECO:0007669"/>
    <property type="project" value="UniProtKB-KW"/>
</dbReference>
<evidence type="ECO:0000259" key="6">
    <source>
        <dbReference type="Pfam" id="PF00294"/>
    </source>
</evidence>
<protein>
    <submittedName>
        <fullName evidence="7">Fructokinase</fullName>
    </submittedName>
</protein>
<proteinExistence type="inferred from homology"/>
<dbReference type="InterPro" id="IPR050306">
    <property type="entry name" value="PfkB_Carbo_kinase"/>
</dbReference>
<dbReference type="AlphaFoldDB" id="A0A915TZI7"/>
<dbReference type="GO" id="GO:0005524">
    <property type="term" value="F:ATP binding"/>
    <property type="evidence" value="ECO:0007669"/>
    <property type="project" value="UniProtKB-KW"/>
</dbReference>
<evidence type="ECO:0000256" key="3">
    <source>
        <dbReference type="ARBA" id="ARBA00022741"/>
    </source>
</evidence>
<keyword evidence="3" id="KW-0547">Nucleotide-binding</keyword>
<name>A0A915TZI7_9BACT</name>